<accession>A0A8H5C7Z7</accession>
<name>A0A8H5C7Z7_9AGAR</name>
<evidence type="ECO:0000313" key="2">
    <source>
        <dbReference type="Proteomes" id="UP000559256"/>
    </source>
</evidence>
<proteinExistence type="predicted"/>
<keyword evidence="2" id="KW-1185">Reference proteome</keyword>
<reference evidence="1 2" key="1">
    <citation type="journal article" date="2020" name="ISME J.">
        <title>Uncovering the hidden diversity of litter-decomposition mechanisms in mushroom-forming fungi.</title>
        <authorList>
            <person name="Floudas D."/>
            <person name="Bentzer J."/>
            <person name="Ahren D."/>
            <person name="Johansson T."/>
            <person name="Persson P."/>
            <person name="Tunlid A."/>
        </authorList>
    </citation>
    <scope>NUCLEOTIDE SEQUENCE [LARGE SCALE GENOMIC DNA]</scope>
    <source>
        <strain evidence="1 2">CBS 291.85</strain>
    </source>
</reference>
<evidence type="ECO:0000313" key="1">
    <source>
        <dbReference type="EMBL" id="KAF5336785.1"/>
    </source>
</evidence>
<organism evidence="1 2">
    <name type="scientific">Tetrapyrgos nigripes</name>
    <dbReference type="NCBI Taxonomy" id="182062"/>
    <lineage>
        <taxon>Eukaryota</taxon>
        <taxon>Fungi</taxon>
        <taxon>Dikarya</taxon>
        <taxon>Basidiomycota</taxon>
        <taxon>Agaricomycotina</taxon>
        <taxon>Agaricomycetes</taxon>
        <taxon>Agaricomycetidae</taxon>
        <taxon>Agaricales</taxon>
        <taxon>Marasmiineae</taxon>
        <taxon>Marasmiaceae</taxon>
        <taxon>Tetrapyrgos</taxon>
    </lineage>
</organism>
<gene>
    <name evidence="1" type="ORF">D9758_017710</name>
</gene>
<sequence length="84" mass="9214">MLFGYSFLYTFTFTYINPVLTPGSPSQLLCHWDQVILAGTTATMSGRYAAPSLISDSSVSASPPLSPLPCFVHFVSALYYYYAV</sequence>
<protein>
    <submittedName>
        <fullName evidence="1">Uncharacterized protein</fullName>
    </submittedName>
</protein>
<dbReference type="EMBL" id="JAACJM010000221">
    <property type="protein sequence ID" value="KAF5336785.1"/>
    <property type="molecule type" value="Genomic_DNA"/>
</dbReference>
<dbReference type="Proteomes" id="UP000559256">
    <property type="component" value="Unassembled WGS sequence"/>
</dbReference>
<dbReference type="AlphaFoldDB" id="A0A8H5C7Z7"/>
<comment type="caution">
    <text evidence="1">The sequence shown here is derived from an EMBL/GenBank/DDBJ whole genome shotgun (WGS) entry which is preliminary data.</text>
</comment>